<evidence type="ECO:0000256" key="9">
    <source>
        <dbReference type="ARBA" id="ARBA00023136"/>
    </source>
</evidence>
<dbReference type="CDD" id="cd01133">
    <property type="entry name" value="F1-ATPase_beta_CD"/>
    <property type="match status" value="1"/>
</dbReference>
<feature type="domain" description="AAA+ ATPase" evidence="12">
    <location>
        <begin position="125"/>
        <end position="310"/>
    </location>
</feature>
<evidence type="ECO:0000256" key="10">
    <source>
        <dbReference type="ARBA" id="ARBA00023196"/>
    </source>
</evidence>
<keyword evidence="11" id="KW-0066">ATP synthesis</keyword>
<dbReference type="InterPro" id="IPR020003">
    <property type="entry name" value="ATPase_a/bsu_AS"/>
</dbReference>
<keyword evidence="3" id="KW-0813">Transport</keyword>
<protein>
    <submittedName>
        <fullName evidence="13">F0F1 ATP synthase subunit beta</fullName>
    </submittedName>
</protein>
<evidence type="ECO:0000313" key="14">
    <source>
        <dbReference type="Proteomes" id="UP000178323"/>
    </source>
</evidence>
<dbReference type="FunFam" id="1.10.1140.10:FF:000001">
    <property type="entry name" value="ATP synthase subunit beta"/>
    <property type="match status" value="1"/>
</dbReference>
<proteinExistence type="inferred from homology"/>
<dbReference type="STRING" id="1797985.A2Y83_01875"/>
<dbReference type="Proteomes" id="UP000178323">
    <property type="component" value="Unassembled WGS sequence"/>
</dbReference>
<dbReference type="SUPFAM" id="SSF52540">
    <property type="entry name" value="P-loop containing nucleoside triphosphate hydrolases"/>
    <property type="match status" value="1"/>
</dbReference>
<evidence type="ECO:0000256" key="6">
    <source>
        <dbReference type="ARBA" id="ARBA00022840"/>
    </source>
</evidence>
<sequence>KFKGEMPNIGNLLRADDSEKGLPMEVLQLLGEGGVRAIALDTTDGLKKGTKIFDTGSPIKVPVGKNILGRMFNIMGEAIDGRGEVKDCKYDSIYKKPIPYAKLENFPQVFETGIKVIDLITPFPRGGKIGLFGGAGVGKTVIIMELIRNVGIEHSGVSVFGGIGERTREGNDLWLEMQNSGVIDRAILVYGQMNEPPGCRFRVPFTALTMAEHFRDKERQDVLLFLDNVYRYIQAGQEVSLLRARVPSEIGYQPTLFTEMGALQERIASVASGSITSVQAIYVPADDLADPGPASAFSHLDAMVVLSRKVASLGLYPAVDPLLSGSQILEPWIVGDRHCEVVRKVKGYLERYKELQDLIAILGLEELSEEDRTVVIRARKLEKFFTQPMFVAETFTGMKGKYVSLEDTLKGFEEIADGKYDDVPEQAFYMVGTVEEALEQAEKMKKIQN</sequence>
<dbReference type="SUPFAM" id="SSF50615">
    <property type="entry name" value="N-terminal domain of alpha and beta subunits of F1 ATP synthase"/>
    <property type="match status" value="1"/>
</dbReference>
<dbReference type="InterPro" id="IPR000194">
    <property type="entry name" value="ATPase_F1/V1/A1_a/bsu_nucl-bd"/>
</dbReference>
<dbReference type="InterPro" id="IPR027417">
    <property type="entry name" value="P-loop_NTPase"/>
</dbReference>
<dbReference type="HAMAP" id="MF_01347">
    <property type="entry name" value="ATP_synth_beta_bact"/>
    <property type="match status" value="1"/>
</dbReference>
<evidence type="ECO:0000256" key="3">
    <source>
        <dbReference type="ARBA" id="ARBA00022448"/>
    </source>
</evidence>
<reference evidence="13 14" key="1">
    <citation type="journal article" date="2016" name="Nat. Commun.">
        <title>Thousands of microbial genomes shed light on interconnected biogeochemical processes in an aquifer system.</title>
        <authorList>
            <person name="Anantharaman K."/>
            <person name="Brown C.T."/>
            <person name="Hug L.A."/>
            <person name="Sharon I."/>
            <person name="Castelle C.J."/>
            <person name="Probst A.J."/>
            <person name="Thomas B.C."/>
            <person name="Singh A."/>
            <person name="Wilkins M.J."/>
            <person name="Karaoz U."/>
            <person name="Brodie E.L."/>
            <person name="Williams K.H."/>
            <person name="Hubbard S.S."/>
            <person name="Banfield J.F."/>
        </authorList>
    </citation>
    <scope>NUCLEOTIDE SEQUENCE [LARGE SCALE GENOMIC DNA]</scope>
</reference>
<keyword evidence="4" id="KW-0547">Nucleotide-binding</keyword>
<dbReference type="Pfam" id="PF00006">
    <property type="entry name" value="ATP-synt_ab"/>
    <property type="match status" value="1"/>
</dbReference>
<gene>
    <name evidence="13" type="ORF">A2Y83_01875</name>
</gene>
<dbReference type="CDD" id="cd18110">
    <property type="entry name" value="ATP-synt_F1_beta_C"/>
    <property type="match status" value="1"/>
</dbReference>
<dbReference type="Pfam" id="PF22919">
    <property type="entry name" value="ATP-synt_VA_C"/>
    <property type="match status" value="1"/>
</dbReference>
<dbReference type="InterPro" id="IPR003593">
    <property type="entry name" value="AAA+_ATPase"/>
</dbReference>
<name>A0A1F5S0S2_9BACT</name>
<organism evidence="13 14">
    <name type="scientific">Candidatus Falkowbacteria bacterium RBG_13_39_14</name>
    <dbReference type="NCBI Taxonomy" id="1797985"/>
    <lineage>
        <taxon>Bacteria</taxon>
        <taxon>Candidatus Falkowiibacteriota</taxon>
    </lineage>
</organism>
<keyword evidence="9" id="KW-0472">Membrane</keyword>
<dbReference type="Gene3D" id="2.40.10.170">
    <property type="match status" value="1"/>
</dbReference>
<dbReference type="EMBL" id="MFFS01000099">
    <property type="protein sequence ID" value="OGF20285.1"/>
    <property type="molecule type" value="Genomic_DNA"/>
</dbReference>
<dbReference type="InterPro" id="IPR024034">
    <property type="entry name" value="ATPase_F1/V1_b/a_C"/>
</dbReference>
<dbReference type="Gene3D" id="1.10.1140.10">
    <property type="entry name" value="Bovine Mitochondrial F1-atpase, Atp Synthase Beta Chain, Chain D, domain 3"/>
    <property type="match status" value="1"/>
</dbReference>
<comment type="similarity">
    <text evidence="2">Belongs to the ATPase alpha/beta chains family.</text>
</comment>
<comment type="subcellular location">
    <subcellularLocation>
        <location evidence="1">Membrane</location>
    </subcellularLocation>
</comment>
<dbReference type="Gene3D" id="3.40.50.300">
    <property type="entry name" value="P-loop containing nucleotide triphosphate hydrolases"/>
    <property type="match status" value="1"/>
</dbReference>
<dbReference type="SMART" id="SM00382">
    <property type="entry name" value="AAA"/>
    <property type="match status" value="1"/>
</dbReference>
<keyword evidence="8" id="KW-0406">Ion transport</keyword>
<keyword evidence="10" id="KW-0139">CF(1)</keyword>
<evidence type="ECO:0000256" key="4">
    <source>
        <dbReference type="ARBA" id="ARBA00022741"/>
    </source>
</evidence>
<dbReference type="InterPro" id="IPR005722">
    <property type="entry name" value="ATP_synth_F1_bsu"/>
</dbReference>
<keyword evidence="5" id="KW-0375">Hydrogen ion transport</keyword>
<evidence type="ECO:0000256" key="11">
    <source>
        <dbReference type="ARBA" id="ARBA00023310"/>
    </source>
</evidence>
<dbReference type="PANTHER" id="PTHR15184">
    <property type="entry name" value="ATP SYNTHASE"/>
    <property type="match status" value="1"/>
</dbReference>
<keyword evidence="6" id="KW-0067">ATP-binding</keyword>
<comment type="caution">
    <text evidence="13">The sequence shown here is derived from an EMBL/GenBank/DDBJ whole genome shotgun (WGS) entry which is preliminary data.</text>
</comment>
<evidence type="ECO:0000259" key="12">
    <source>
        <dbReference type="SMART" id="SM00382"/>
    </source>
</evidence>
<dbReference type="InterPro" id="IPR050053">
    <property type="entry name" value="ATPase_alpha/beta_chains"/>
</dbReference>
<dbReference type="Pfam" id="PF02874">
    <property type="entry name" value="ATP-synt_ab_N"/>
    <property type="match status" value="1"/>
</dbReference>
<evidence type="ECO:0000256" key="5">
    <source>
        <dbReference type="ARBA" id="ARBA00022781"/>
    </source>
</evidence>
<dbReference type="AlphaFoldDB" id="A0A1F5S0S2"/>
<evidence type="ECO:0000313" key="13">
    <source>
        <dbReference type="EMBL" id="OGF20285.1"/>
    </source>
</evidence>
<dbReference type="InterPro" id="IPR004100">
    <property type="entry name" value="ATPase_F1/V1/A1_a/bsu_N"/>
</dbReference>
<evidence type="ECO:0000256" key="8">
    <source>
        <dbReference type="ARBA" id="ARBA00023065"/>
    </source>
</evidence>
<keyword evidence="7" id="KW-1278">Translocase</keyword>
<dbReference type="InterPro" id="IPR036121">
    <property type="entry name" value="ATPase_F1/V1/A1_a/bsu_N_sf"/>
</dbReference>
<evidence type="ECO:0000256" key="2">
    <source>
        <dbReference type="ARBA" id="ARBA00008936"/>
    </source>
</evidence>
<dbReference type="GO" id="GO:0045259">
    <property type="term" value="C:proton-transporting ATP synthase complex"/>
    <property type="evidence" value="ECO:0007669"/>
    <property type="project" value="UniProtKB-KW"/>
</dbReference>
<evidence type="ECO:0000256" key="7">
    <source>
        <dbReference type="ARBA" id="ARBA00022967"/>
    </source>
</evidence>
<dbReference type="GO" id="GO:0005524">
    <property type="term" value="F:ATP binding"/>
    <property type="evidence" value="ECO:0007669"/>
    <property type="project" value="UniProtKB-KW"/>
</dbReference>
<dbReference type="PROSITE" id="PS00152">
    <property type="entry name" value="ATPASE_ALPHA_BETA"/>
    <property type="match status" value="1"/>
</dbReference>
<dbReference type="PANTHER" id="PTHR15184:SF71">
    <property type="entry name" value="ATP SYNTHASE SUBUNIT BETA, MITOCHONDRIAL"/>
    <property type="match status" value="1"/>
</dbReference>
<accession>A0A1F5S0S2</accession>
<dbReference type="SUPFAM" id="SSF47917">
    <property type="entry name" value="C-terminal domain of alpha and beta subunits of F1 ATP synthase"/>
    <property type="match status" value="1"/>
</dbReference>
<dbReference type="NCBIfam" id="TIGR01039">
    <property type="entry name" value="atpD"/>
    <property type="match status" value="1"/>
</dbReference>
<dbReference type="InterPro" id="IPR055190">
    <property type="entry name" value="ATP-synt_VA_C"/>
</dbReference>
<feature type="non-terminal residue" evidence="13">
    <location>
        <position position="1"/>
    </location>
</feature>
<dbReference type="GO" id="GO:0046933">
    <property type="term" value="F:proton-transporting ATP synthase activity, rotational mechanism"/>
    <property type="evidence" value="ECO:0007669"/>
    <property type="project" value="InterPro"/>
</dbReference>
<dbReference type="FunFam" id="3.40.50.300:FF:001630">
    <property type="entry name" value="ATP synthase subunit beta"/>
    <property type="match status" value="1"/>
</dbReference>
<evidence type="ECO:0000256" key="1">
    <source>
        <dbReference type="ARBA" id="ARBA00004370"/>
    </source>
</evidence>